<comment type="caution">
    <text evidence="4">The sequence shown here is derived from an EMBL/GenBank/DDBJ whole genome shotgun (WGS) entry which is preliminary data.</text>
</comment>
<dbReference type="SUPFAM" id="SSF52058">
    <property type="entry name" value="L domain-like"/>
    <property type="match status" value="1"/>
</dbReference>
<organism evidence="4 5">
    <name type="scientific">Smittium angustum</name>
    <dbReference type="NCBI Taxonomy" id="133377"/>
    <lineage>
        <taxon>Eukaryota</taxon>
        <taxon>Fungi</taxon>
        <taxon>Fungi incertae sedis</taxon>
        <taxon>Zoopagomycota</taxon>
        <taxon>Kickxellomycotina</taxon>
        <taxon>Harpellomycetes</taxon>
        <taxon>Harpellales</taxon>
        <taxon>Legeriomycetaceae</taxon>
        <taxon>Smittium</taxon>
    </lineage>
</organism>
<proteinExistence type="predicted"/>
<evidence type="ECO:0000256" key="3">
    <source>
        <dbReference type="SAM" id="MobiDB-lite"/>
    </source>
</evidence>
<dbReference type="PROSITE" id="PS51450">
    <property type="entry name" value="LRR"/>
    <property type="match status" value="2"/>
</dbReference>
<evidence type="ECO:0000256" key="1">
    <source>
        <dbReference type="ARBA" id="ARBA00022614"/>
    </source>
</evidence>
<evidence type="ECO:0000313" key="4">
    <source>
        <dbReference type="EMBL" id="PVZ99013.1"/>
    </source>
</evidence>
<dbReference type="PANTHER" id="PTHR24366:SF96">
    <property type="entry name" value="LEUCINE RICH REPEAT CONTAINING 53"/>
    <property type="match status" value="1"/>
</dbReference>
<gene>
    <name evidence="4" type="ORF">BB558_004966</name>
</gene>
<dbReference type="AlphaFoldDB" id="A0A2U1J1U6"/>
<dbReference type="InterPro" id="IPR001611">
    <property type="entry name" value="Leu-rich_rpt"/>
</dbReference>
<dbReference type="Gene3D" id="3.80.10.10">
    <property type="entry name" value="Ribonuclease Inhibitor"/>
    <property type="match status" value="1"/>
</dbReference>
<feature type="region of interest" description="Disordered" evidence="3">
    <location>
        <begin position="56"/>
        <end position="76"/>
    </location>
</feature>
<keyword evidence="2" id="KW-0677">Repeat</keyword>
<dbReference type="InterPro" id="IPR032675">
    <property type="entry name" value="LRR_dom_sf"/>
</dbReference>
<keyword evidence="1" id="KW-0433">Leucine-rich repeat</keyword>
<dbReference type="SMART" id="SM00369">
    <property type="entry name" value="LRR_TYP"/>
    <property type="match status" value="3"/>
</dbReference>
<dbReference type="EMBL" id="MBFU01000489">
    <property type="protein sequence ID" value="PVZ99013.1"/>
    <property type="molecule type" value="Genomic_DNA"/>
</dbReference>
<reference evidence="4 5" key="1">
    <citation type="journal article" date="2018" name="MBio">
        <title>Comparative Genomics Reveals the Core Gene Toolbox for the Fungus-Insect Symbiosis.</title>
        <authorList>
            <person name="Wang Y."/>
            <person name="Stata M."/>
            <person name="Wang W."/>
            <person name="Stajich J.E."/>
            <person name="White M.M."/>
            <person name="Moncalvo J.M."/>
        </authorList>
    </citation>
    <scope>NUCLEOTIDE SEQUENCE [LARGE SCALE GENOMIC DNA]</scope>
    <source>
        <strain evidence="4 5">AUS-126-30</strain>
    </source>
</reference>
<dbReference type="Proteomes" id="UP000245591">
    <property type="component" value="Unassembled WGS sequence"/>
</dbReference>
<accession>A0A2U1J1U6</accession>
<name>A0A2U1J1U6_SMIAN</name>
<dbReference type="PANTHER" id="PTHR24366">
    <property type="entry name" value="IG(IMMUNOGLOBULIN) AND LRR(LEUCINE RICH REPEAT) DOMAINS"/>
    <property type="match status" value="1"/>
</dbReference>
<evidence type="ECO:0000256" key="2">
    <source>
        <dbReference type="ARBA" id="ARBA00022737"/>
    </source>
</evidence>
<evidence type="ECO:0000313" key="5">
    <source>
        <dbReference type="Proteomes" id="UP000245591"/>
    </source>
</evidence>
<dbReference type="Pfam" id="PF00560">
    <property type="entry name" value="LRR_1"/>
    <property type="match status" value="1"/>
</dbReference>
<keyword evidence="5" id="KW-1185">Reference proteome</keyword>
<dbReference type="InterPro" id="IPR003591">
    <property type="entry name" value="Leu-rich_rpt_typical-subtyp"/>
</dbReference>
<sequence>MNNTRPHPPTSPNYGAFINELPLRSPLNTNSLNSTQTIWFTDIYPIKNTTIECKSHRNSESFEKNGKETQNEQNKHERFNLKASRTIDLRFKNLISLAFLKASNSFNMLRVLRLGKNNFQNIPTCIFTLQNLEVLELNGNRIDSSPNSLKSHMFSKLENLYSLDLSNNLLTFIPQDFGYLNSKFSRLNLTNNKIRHIPIELLGILHLKFSPYTMFENSENGHENSTTNDITIPRESIPNNINRYQELPYKTFRDDNEKPETRKRYSKLQLNDFREIKRNLSKRQLNHSIHKSRLIKIKSLFCESLQRYLPKSIQSRNGCDSFFNNDFEFDSQEFQEFVRYIFYSKNLNDIVSIYPFCFKYKYKENDGDDIDKDNFRSRNFPTLFDICAQLVINGILYSNQNDGHMHVSYGNRNSQSEVSLLEKNLVMKKKSLIKSKSSENLISFKNLSIEKTSNIFLNKHTEFYKDQQTKHKYKYQTEGVLPIPSGLIIPKPKNVKSELMGTVWKYCYFYTKNIEPEWYVEFLGGNPRYYTDQSYYDSIEALTQLNIHEQSKDTSVINIDNYPLSKNQISETQNLDLESNNESSIQSETLMKDSELCSGNSSPLSNSSREQYSVYCTNSDSREIKLKTDRFSGIITNHVHIEKIVVRSGRLAGVYGKGLWKTFKHQLAATYWPKQVVEEINPKKQQITTYCTICCNLCFYATYHLLLVFDNETNIKISFCSQLCQDVFFSEILCLSTLDISQENTFTD</sequence>
<protein>
    <submittedName>
        <fullName evidence="4">Uncharacterized protein</fullName>
    </submittedName>
</protein>